<dbReference type="EMBL" id="CM046395">
    <property type="protein sequence ID" value="KAI8542812.1"/>
    <property type="molecule type" value="Genomic_DNA"/>
</dbReference>
<name>A0ACC0MP68_RHOML</name>
<accession>A0ACC0MP68</accession>
<keyword evidence="2" id="KW-1185">Reference proteome</keyword>
<reference evidence="1" key="1">
    <citation type="submission" date="2022-02" db="EMBL/GenBank/DDBJ databases">
        <title>Plant Genome Project.</title>
        <authorList>
            <person name="Zhang R.-G."/>
        </authorList>
    </citation>
    <scope>NUCLEOTIDE SEQUENCE</scope>
    <source>
        <strain evidence="1">AT1</strain>
    </source>
</reference>
<organism evidence="1 2">
    <name type="scientific">Rhododendron molle</name>
    <name type="common">Chinese azalea</name>
    <name type="synonym">Azalea mollis</name>
    <dbReference type="NCBI Taxonomy" id="49168"/>
    <lineage>
        <taxon>Eukaryota</taxon>
        <taxon>Viridiplantae</taxon>
        <taxon>Streptophyta</taxon>
        <taxon>Embryophyta</taxon>
        <taxon>Tracheophyta</taxon>
        <taxon>Spermatophyta</taxon>
        <taxon>Magnoliopsida</taxon>
        <taxon>eudicotyledons</taxon>
        <taxon>Gunneridae</taxon>
        <taxon>Pentapetalae</taxon>
        <taxon>asterids</taxon>
        <taxon>Ericales</taxon>
        <taxon>Ericaceae</taxon>
        <taxon>Ericoideae</taxon>
        <taxon>Rhodoreae</taxon>
        <taxon>Rhododendron</taxon>
    </lineage>
</organism>
<proteinExistence type="predicted"/>
<evidence type="ECO:0000313" key="1">
    <source>
        <dbReference type="EMBL" id="KAI8542812.1"/>
    </source>
</evidence>
<evidence type="ECO:0000313" key="2">
    <source>
        <dbReference type="Proteomes" id="UP001062846"/>
    </source>
</evidence>
<protein>
    <submittedName>
        <fullName evidence="1">Uncharacterized protein</fullName>
    </submittedName>
</protein>
<comment type="caution">
    <text evidence="1">The sequence shown here is derived from an EMBL/GenBank/DDBJ whole genome shotgun (WGS) entry which is preliminary data.</text>
</comment>
<sequence length="89" mass="10182">MLPTDPEKGYAHSGIKTFTYDELVQATHNFDTKREIGDGGFCTVYQGKLQDGRAVAVRRLYDHNNKREAQFMNEVEILTHLCHQNLVSL</sequence>
<gene>
    <name evidence="1" type="ORF">RHMOL_Rhmol08G0168500</name>
</gene>
<dbReference type="Proteomes" id="UP001062846">
    <property type="component" value="Chromosome 8"/>
</dbReference>